<dbReference type="VEuPathDB" id="VectorBase:AMEM21_003157"/>
<accession>A0A182V6G2</accession>
<dbReference type="PANTHER" id="PTHR12236:SF86">
    <property type="entry name" value="CCP84AC-RELATED"/>
    <property type="match status" value="1"/>
</dbReference>
<evidence type="ECO:0000313" key="4">
    <source>
        <dbReference type="Proteomes" id="UP000075903"/>
    </source>
</evidence>
<evidence type="ECO:0000256" key="2">
    <source>
        <dbReference type="PROSITE-ProRule" id="PRU00497"/>
    </source>
</evidence>
<dbReference type="PANTHER" id="PTHR12236">
    <property type="entry name" value="STRUCTURAL CONTITUENT OF CUTICLE"/>
    <property type="match status" value="1"/>
</dbReference>
<evidence type="ECO:0000313" key="3">
    <source>
        <dbReference type="EnsemblMetazoa" id="AMEM009648-PA"/>
    </source>
</evidence>
<dbReference type="EnsemblMetazoa" id="AMEM009648-RA">
    <property type="protein sequence ID" value="AMEM009648-PA"/>
    <property type="gene ID" value="AMEM009648"/>
</dbReference>
<dbReference type="GO" id="GO:0005615">
    <property type="term" value="C:extracellular space"/>
    <property type="evidence" value="ECO:0007669"/>
    <property type="project" value="TreeGrafter"/>
</dbReference>
<protein>
    <recommendedName>
        <fullName evidence="5">Cuticle protein 19</fullName>
    </recommendedName>
</protein>
<dbReference type="Pfam" id="PF00379">
    <property type="entry name" value="Chitin_bind_4"/>
    <property type="match status" value="1"/>
</dbReference>
<dbReference type="GO" id="GO:0031012">
    <property type="term" value="C:extracellular matrix"/>
    <property type="evidence" value="ECO:0007669"/>
    <property type="project" value="TreeGrafter"/>
</dbReference>
<proteinExistence type="predicted"/>
<dbReference type="AlphaFoldDB" id="A0A182V6G2"/>
<dbReference type="InterPro" id="IPR051217">
    <property type="entry name" value="Insect_Cuticle_Struc_Prot"/>
</dbReference>
<evidence type="ECO:0008006" key="5">
    <source>
        <dbReference type="Google" id="ProtNLM"/>
    </source>
</evidence>
<keyword evidence="1 2" id="KW-0193">Cuticle</keyword>
<dbReference type="InterPro" id="IPR000618">
    <property type="entry name" value="Insect_cuticle"/>
</dbReference>
<dbReference type="Proteomes" id="UP000075903">
    <property type="component" value="Unassembled WGS sequence"/>
</dbReference>
<keyword evidence="4" id="KW-1185">Reference proteome</keyword>
<name>A0A182V6G2_ANOME</name>
<dbReference type="VEuPathDB" id="VectorBase:AMEM009648"/>
<reference evidence="3" key="1">
    <citation type="submission" date="2020-05" db="UniProtKB">
        <authorList>
            <consortium name="EnsemblMetazoa"/>
        </authorList>
    </citation>
    <scope>IDENTIFICATION</scope>
    <source>
        <strain evidence="3">MAF</strain>
    </source>
</reference>
<evidence type="ECO:0000256" key="1">
    <source>
        <dbReference type="ARBA" id="ARBA00022460"/>
    </source>
</evidence>
<dbReference type="PROSITE" id="PS51155">
    <property type="entry name" value="CHIT_BIND_RR_2"/>
    <property type="match status" value="1"/>
</dbReference>
<sequence length="173" mass="19492">MIVLIVCRGQLNHNQGNRLHKPCKSVHVLFAAVVPLVYLETSFVRSSLPVARKGKMNLFPAAACMWLVAHLCVLLTAGDHLVEFVSNYQQNAEIDYSFRYYIDHPPSDVSFDHWENRKGDHVHGGYGVLEPGGFVRTVHYEVDGDSGFRTRPLGALRYKFSSLSMTKWTQGKG</sequence>
<organism evidence="3 4">
    <name type="scientific">Anopheles merus</name>
    <name type="common">Mosquito</name>
    <dbReference type="NCBI Taxonomy" id="30066"/>
    <lineage>
        <taxon>Eukaryota</taxon>
        <taxon>Metazoa</taxon>
        <taxon>Ecdysozoa</taxon>
        <taxon>Arthropoda</taxon>
        <taxon>Hexapoda</taxon>
        <taxon>Insecta</taxon>
        <taxon>Pterygota</taxon>
        <taxon>Neoptera</taxon>
        <taxon>Endopterygota</taxon>
        <taxon>Diptera</taxon>
        <taxon>Nematocera</taxon>
        <taxon>Culicoidea</taxon>
        <taxon>Culicidae</taxon>
        <taxon>Anophelinae</taxon>
        <taxon>Anopheles</taxon>
    </lineage>
</organism>
<dbReference type="GO" id="GO:0042302">
    <property type="term" value="F:structural constituent of cuticle"/>
    <property type="evidence" value="ECO:0007669"/>
    <property type="project" value="UniProtKB-UniRule"/>
</dbReference>